<evidence type="ECO:0000256" key="3">
    <source>
        <dbReference type="ARBA" id="ARBA00022670"/>
    </source>
</evidence>
<evidence type="ECO:0000256" key="2">
    <source>
        <dbReference type="ARBA" id="ARBA00007357"/>
    </source>
</evidence>
<feature type="transmembrane region" description="Helical" evidence="8">
    <location>
        <begin position="170"/>
        <end position="190"/>
    </location>
</feature>
<dbReference type="InterPro" id="IPR008753">
    <property type="entry name" value="Peptidase_M13_N"/>
</dbReference>
<feature type="transmembrane region" description="Helical" evidence="8">
    <location>
        <begin position="228"/>
        <end position="245"/>
    </location>
</feature>
<evidence type="ECO:0000259" key="9">
    <source>
        <dbReference type="Pfam" id="PF01431"/>
    </source>
</evidence>
<reference evidence="11" key="1">
    <citation type="submission" date="2019-04" db="EMBL/GenBank/DDBJ databases">
        <title>Sequencing of skin fungus with MAO and IRED activity.</title>
        <authorList>
            <person name="Marsaioli A.J."/>
            <person name="Bonatto J.M.C."/>
            <person name="Reis Junior O."/>
        </authorList>
    </citation>
    <scope>NUCLEOTIDE SEQUENCE</scope>
    <source>
        <strain evidence="11">28M1</strain>
    </source>
</reference>
<dbReference type="OrthoDB" id="6475849at2759"/>
<accession>A0A9P4WL97</accession>
<comment type="cofactor">
    <cofactor evidence="1">
        <name>Zn(2+)</name>
        <dbReference type="ChEBI" id="CHEBI:29105"/>
    </cofactor>
</comment>
<feature type="transmembrane region" description="Helical" evidence="8">
    <location>
        <begin position="55"/>
        <end position="74"/>
    </location>
</feature>
<dbReference type="GO" id="GO:0004222">
    <property type="term" value="F:metalloendopeptidase activity"/>
    <property type="evidence" value="ECO:0007669"/>
    <property type="project" value="InterPro"/>
</dbReference>
<feature type="domain" description="Peptidase M13 N-terminal" evidence="10">
    <location>
        <begin position="370"/>
        <end position="758"/>
    </location>
</feature>
<dbReference type="InterPro" id="IPR024079">
    <property type="entry name" value="MetalloPept_cat_dom_sf"/>
</dbReference>
<feature type="transmembrane region" description="Helical" evidence="8">
    <location>
        <begin position="251"/>
        <end position="272"/>
    </location>
</feature>
<dbReference type="Pfam" id="PF06912">
    <property type="entry name" value="DUF1275"/>
    <property type="match status" value="1"/>
</dbReference>
<evidence type="ECO:0000313" key="11">
    <source>
        <dbReference type="EMBL" id="KAF3035941.1"/>
    </source>
</evidence>
<dbReference type="GO" id="GO:0046872">
    <property type="term" value="F:metal ion binding"/>
    <property type="evidence" value="ECO:0007669"/>
    <property type="project" value="UniProtKB-KW"/>
</dbReference>
<name>A0A9P4WL97_9PLEO</name>
<dbReference type="GO" id="GO:0005886">
    <property type="term" value="C:plasma membrane"/>
    <property type="evidence" value="ECO:0007669"/>
    <property type="project" value="TreeGrafter"/>
</dbReference>
<dbReference type="PROSITE" id="PS51885">
    <property type="entry name" value="NEPRILYSIN"/>
    <property type="match status" value="1"/>
</dbReference>
<evidence type="ECO:0000256" key="8">
    <source>
        <dbReference type="SAM" id="Phobius"/>
    </source>
</evidence>
<dbReference type="InterPro" id="IPR010699">
    <property type="entry name" value="DUF1275"/>
</dbReference>
<evidence type="ECO:0000313" key="12">
    <source>
        <dbReference type="Proteomes" id="UP000758155"/>
    </source>
</evidence>
<dbReference type="AlphaFoldDB" id="A0A9P4WL97"/>
<feature type="domain" description="Peptidase M13 C-terminal" evidence="9">
    <location>
        <begin position="820"/>
        <end position="1018"/>
    </location>
</feature>
<evidence type="ECO:0000259" key="10">
    <source>
        <dbReference type="Pfam" id="PF05649"/>
    </source>
</evidence>
<evidence type="ECO:0000256" key="1">
    <source>
        <dbReference type="ARBA" id="ARBA00001947"/>
    </source>
</evidence>
<dbReference type="Gene3D" id="1.10.1380.10">
    <property type="entry name" value="Neutral endopeptidase , domain2"/>
    <property type="match status" value="1"/>
</dbReference>
<proteinExistence type="inferred from homology"/>
<dbReference type="PANTHER" id="PTHR11733">
    <property type="entry name" value="ZINC METALLOPROTEASE FAMILY M13 NEPRILYSIN-RELATED"/>
    <property type="match status" value="1"/>
</dbReference>
<sequence length="1024" mass="114110">MITDNEAMGDDFEKPQAKSQVRQRLHAEIDAKWADLILLGCFFCSGLIDSMAFNMYACFVSMQTGNTIFVGLGVNGQPDSAPRYSWAKSLAAIVCFALGALFFSTVHRFFGPQKRWVLISSFALQAALIAIVAILTTIPVIPNEPPVVVQRNDSKFLTFTMPSSFPGSDFAAITILAFQSAGQIVASRALKYNAMPTVVLTSLYCDLMSDAQLFTAPLGQNADRNRRFLGAVLLLCGAISGAYLTKSDAGFKGGLWIAVGIKLAMTVAWFFWKQKKVVANIMSNEKAPLIPRFDTSHARADPAPRRQRCPSKKTALKVIGATAAAGILYYGVPEVAAQSKSKLCLTPACVHAASEILYNLSPNYKELDACTDFEELVCGGWRDRHDLRPDQGDAFTGTIMSENSELLLRHILEAPYPKDSQHSYFSPMQLKTVEKSADEQNFDKMRSVYDACMNEDKIKSLGVEPLLKVLSEIKQAYPEGDAASLLARYGVPGLIATGTGADDRDPDTVVVSVAAPYTFGLPSKERYEDDKLVEKYRGVTVQVLKALYPDAKEESFSKIIDFEKKLAAASPSTEEREDVTKYYNPMSLDEANQLAPEVDLKGLLHELAPKNVDIDRVIVMAPGYQSELSSILKKTDSEVVMNYFMWKAVQAFSGYVDADEVKPYRRFLNELAGRDPDSTPERWRKCVGQVEDGVGWILSRFFIEKAFSAEAKKFGDTIITDIKTEFAKKLEATKWMDKATTKLAINKVHNIIQKIGYPTKSPDIMDPPSLEKYYGSVNVSSETFFQNALSVRRFAVDDEWSALGKPVDRDQWGMYASTVNAYYNPPGNEIVFPAGIMQFPVFDVNVPAYMSYGAFGSVAGHELSHAFDSTGRHYDQNGNYTDWWSNSTVDAFRERAECFVDQYAKFSVPGNDDKPLHVNGRLTLGENIADAGGLSASYQAWKRRSHKKPNQDLPGLEHFTQEQLFFVTYSNWWCGKSRKENAISRIYTDPHAPKWARILGTMANSREFKESFKCEDKKPTCQLW</sequence>
<keyword evidence="5" id="KW-0378">Hydrolase</keyword>
<keyword evidence="8" id="KW-0812">Transmembrane</keyword>
<dbReference type="InterPro" id="IPR042089">
    <property type="entry name" value="Peptidase_M13_dom_2"/>
</dbReference>
<feature type="transmembrane region" description="Helical" evidence="8">
    <location>
        <begin position="116"/>
        <end position="141"/>
    </location>
</feature>
<keyword evidence="12" id="KW-1185">Reference proteome</keyword>
<dbReference type="EMBL" id="SWKV01000054">
    <property type="protein sequence ID" value="KAF3035941.1"/>
    <property type="molecule type" value="Genomic_DNA"/>
</dbReference>
<keyword evidence="8" id="KW-1133">Transmembrane helix</keyword>
<dbReference type="Gene3D" id="3.40.390.10">
    <property type="entry name" value="Collagenase (Catalytic Domain)"/>
    <property type="match status" value="1"/>
</dbReference>
<keyword evidence="7" id="KW-0482">Metalloprotease</keyword>
<organism evidence="11 12">
    <name type="scientific">Didymella heteroderae</name>
    <dbReference type="NCBI Taxonomy" id="1769908"/>
    <lineage>
        <taxon>Eukaryota</taxon>
        <taxon>Fungi</taxon>
        <taxon>Dikarya</taxon>
        <taxon>Ascomycota</taxon>
        <taxon>Pezizomycotina</taxon>
        <taxon>Dothideomycetes</taxon>
        <taxon>Pleosporomycetidae</taxon>
        <taxon>Pleosporales</taxon>
        <taxon>Pleosporineae</taxon>
        <taxon>Didymellaceae</taxon>
        <taxon>Didymella</taxon>
    </lineage>
</organism>
<evidence type="ECO:0000256" key="6">
    <source>
        <dbReference type="ARBA" id="ARBA00022833"/>
    </source>
</evidence>
<comment type="caution">
    <text evidence="11">The sequence shown here is derived from an EMBL/GenBank/DDBJ whole genome shotgun (WGS) entry which is preliminary data.</text>
</comment>
<comment type="similarity">
    <text evidence="2">Belongs to the peptidase M13 family.</text>
</comment>
<dbReference type="PANTHER" id="PTHR11733:SF167">
    <property type="entry name" value="FI17812P1-RELATED"/>
    <property type="match status" value="1"/>
</dbReference>
<dbReference type="Pfam" id="PF01431">
    <property type="entry name" value="Peptidase_M13"/>
    <property type="match status" value="1"/>
</dbReference>
<evidence type="ECO:0000256" key="4">
    <source>
        <dbReference type="ARBA" id="ARBA00022723"/>
    </source>
</evidence>
<dbReference type="InterPro" id="IPR018497">
    <property type="entry name" value="Peptidase_M13_C"/>
</dbReference>
<dbReference type="PRINTS" id="PR00786">
    <property type="entry name" value="NEPRILYSIN"/>
</dbReference>
<keyword evidence="4" id="KW-0479">Metal-binding</keyword>
<keyword evidence="3" id="KW-0645">Protease</keyword>
<dbReference type="Pfam" id="PF05649">
    <property type="entry name" value="Peptidase_M13_N"/>
    <property type="match status" value="1"/>
</dbReference>
<feature type="transmembrane region" description="Helical" evidence="8">
    <location>
        <begin position="86"/>
        <end position="104"/>
    </location>
</feature>
<gene>
    <name evidence="11" type="ORF">E8E12_005532</name>
</gene>
<feature type="transmembrane region" description="Helical" evidence="8">
    <location>
        <begin position="314"/>
        <end position="332"/>
    </location>
</feature>
<evidence type="ECO:0000256" key="5">
    <source>
        <dbReference type="ARBA" id="ARBA00022801"/>
    </source>
</evidence>
<protein>
    <recommendedName>
        <fullName evidence="13">Endothelin-converting enzyme 1</fullName>
    </recommendedName>
</protein>
<dbReference type="SUPFAM" id="SSF55486">
    <property type="entry name" value="Metalloproteases ('zincins'), catalytic domain"/>
    <property type="match status" value="1"/>
</dbReference>
<dbReference type="Proteomes" id="UP000758155">
    <property type="component" value="Unassembled WGS sequence"/>
</dbReference>
<keyword evidence="6" id="KW-0862">Zinc</keyword>
<dbReference type="CDD" id="cd08662">
    <property type="entry name" value="M13"/>
    <property type="match status" value="1"/>
</dbReference>
<evidence type="ECO:0008006" key="13">
    <source>
        <dbReference type="Google" id="ProtNLM"/>
    </source>
</evidence>
<evidence type="ECO:0000256" key="7">
    <source>
        <dbReference type="ARBA" id="ARBA00023049"/>
    </source>
</evidence>
<dbReference type="InterPro" id="IPR000718">
    <property type="entry name" value="Peptidase_M13"/>
</dbReference>
<dbReference type="GO" id="GO:0016485">
    <property type="term" value="P:protein processing"/>
    <property type="evidence" value="ECO:0007669"/>
    <property type="project" value="TreeGrafter"/>
</dbReference>
<keyword evidence="8" id="KW-0472">Membrane</keyword>